<evidence type="ECO:0000256" key="1">
    <source>
        <dbReference type="SAM" id="Phobius"/>
    </source>
</evidence>
<organism evidence="2 3">
    <name type="scientific">Pyxidicoccus parkwayensis</name>
    <dbReference type="NCBI Taxonomy" id="2813578"/>
    <lineage>
        <taxon>Bacteria</taxon>
        <taxon>Pseudomonadati</taxon>
        <taxon>Myxococcota</taxon>
        <taxon>Myxococcia</taxon>
        <taxon>Myxococcales</taxon>
        <taxon>Cystobacterineae</taxon>
        <taxon>Myxococcaceae</taxon>
        <taxon>Pyxidicoccus</taxon>
    </lineage>
</organism>
<evidence type="ECO:0000313" key="3">
    <source>
        <dbReference type="Proteomes" id="UP000662747"/>
    </source>
</evidence>
<dbReference type="Pfam" id="PF09858">
    <property type="entry name" value="DUF2085"/>
    <property type="match status" value="1"/>
</dbReference>
<sequence>MFWLSHHHPDEYNRTYAVGGVRVCARCLGTYPVMFLSMVGLFALRAPREWHWDIPVVLALTLPALVDWAVGRFRPASGSNAVRTLTGVLLGLALGRSLQVHVQRPLPAVLLAQAALVTAVAVPVILATYRRPRPG</sequence>
<keyword evidence="1" id="KW-0472">Membrane</keyword>
<keyword evidence="1" id="KW-1133">Transmembrane helix</keyword>
<proteinExistence type="predicted"/>
<keyword evidence="3" id="KW-1185">Reference proteome</keyword>
<name>A0ABX7PC74_9BACT</name>
<keyword evidence="1" id="KW-0812">Transmembrane</keyword>
<evidence type="ECO:0000313" key="2">
    <source>
        <dbReference type="EMBL" id="QSQ28040.1"/>
    </source>
</evidence>
<reference evidence="2 3" key="1">
    <citation type="submission" date="2021-02" db="EMBL/GenBank/DDBJ databases">
        <title>De Novo genome assembly of isolated myxobacteria.</title>
        <authorList>
            <person name="Stevens D.C."/>
        </authorList>
    </citation>
    <scope>NUCLEOTIDE SEQUENCE [LARGE SCALE GENOMIC DNA]</scope>
    <source>
        <strain evidence="3">SCPEA02</strain>
    </source>
</reference>
<accession>A0ABX7PC74</accession>
<feature type="transmembrane region" description="Helical" evidence="1">
    <location>
        <begin position="108"/>
        <end position="129"/>
    </location>
</feature>
<protein>
    <submittedName>
        <fullName evidence="2">DUF2085 domain-containing protein</fullName>
    </submittedName>
</protein>
<dbReference type="Proteomes" id="UP000662747">
    <property type="component" value="Chromosome"/>
</dbReference>
<dbReference type="EMBL" id="CP071090">
    <property type="protein sequence ID" value="QSQ28040.1"/>
    <property type="molecule type" value="Genomic_DNA"/>
</dbReference>
<feature type="transmembrane region" description="Helical" evidence="1">
    <location>
        <begin position="23"/>
        <end position="44"/>
    </location>
</feature>
<dbReference type="RefSeq" id="WP_206729554.1">
    <property type="nucleotide sequence ID" value="NZ_CP071090.1"/>
</dbReference>
<gene>
    <name evidence="2" type="ORF">JY651_08945</name>
</gene>
<dbReference type="InterPro" id="IPR019206">
    <property type="entry name" value="DUF2085_TM"/>
</dbReference>